<reference evidence="1" key="1">
    <citation type="submission" date="2021-02" db="EMBL/GenBank/DDBJ databases">
        <title>Genome sequence Cadophora malorum strain M34.</title>
        <authorList>
            <person name="Stefanovic E."/>
            <person name="Vu D."/>
            <person name="Scully C."/>
            <person name="Dijksterhuis J."/>
            <person name="Roader J."/>
            <person name="Houbraken J."/>
        </authorList>
    </citation>
    <scope>NUCLEOTIDE SEQUENCE</scope>
    <source>
        <strain evidence="1">M34</strain>
    </source>
</reference>
<accession>A0A8H7TL74</accession>
<dbReference type="OrthoDB" id="3540443at2759"/>
<sequence>MAPSRSKYTPRKRLNCLSTHQDVEYAPMQLLLAMNLGRFDPDSTKLHAFQERLKAARADSHELTIRAANIENQLYTEWDSLSLASEAARNRHNETAMGYKEWYREMRAMHKRRIQQLELEIQQQSDYMNWRKWSPVELLIRWKSGNMDYSIFKNHEATCRVKEAFRLEAGLKPPKLKMIAMVSAQVAAGWYKSPTESIDWQERTPLPDYVDEEFDQDEQCATSACMPTYGLQNGLYGGGKPGKISGGVQAVQETRWSTSKPKIEQFGWDDPQSSTQDYKQKVESWNWEVRYNSDSFSDIEDQDDCGPDYTHIKPHQSTDMDLNHGLGNDDFFIAGNQSQTGPSWKNNYPDYHYSQEELEEIVAKAYAPEKPKKFVPMIAGRPLSKPILADEYVS</sequence>
<comment type="caution">
    <text evidence="1">The sequence shown here is derived from an EMBL/GenBank/DDBJ whole genome shotgun (WGS) entry which is preliminary data.</text>
</comment>
<gene>
    <name evidence="1" type="ORF">IFR04_005263</name>
</gene>
<dbReference type="EMBL" id="JAFJYH010000062">
    <property type="protein sequence ID" value="KAG4421644.1"/>
    <property type="molecule type" value="Genomic_DNA"/>
</dbReference>
<dbReference type="Proteomes" id="UP000664132">
    <property type="component" value="Unassembled WGS sequence"/>
</dbReference>
<proteinExistence type="predicted"/>
<dbReference type="AlphaFoldDB" id="A0A8H7TL74"/>
<organism evidence="1 2">
    <name type="scientific">Cadophora malorum</name>
    <dbReference type="NCBI Taxonomy" id="108018"/>
    <lineage>
        <taxon>Eukaryota</taxon>
        <taxon>Fungi</taxon>
        <taxon>Dikarya</taxon>
        <taxon>Ascomycota</taxon>
        <taxon>Pezizomycotina</taxon>
        <taxon>Leotiomycetes</taxon>
        <taxon>Helotiales</taxon>
        <taxon>Ploettnerulaceae</taxon>
        <taxon>Cadophora</taxon>
    </lineage>
</organism>
<evidence type="ECO:0000313" key="2">
    <source>
        <dbReference type="Proteomes" id="UP000664132"/>
    </source>
</evidence>
<protein>
    <submittedName>
        <fullName evidence="1">Uncharacterized protein</fullName>
    </submittedName>
</protein>
<evidence type="ECO:0000313" key="1">
    <source>
        <dbReference type="EMBL" id="KAG4421644.1"/>
    </source>
</evidence>
<keyword evidence="2" id="KW-1185">Reference proteome</keyword>
<name>A0A8H7TL74_9HELO</name>